<dbReference type="Proteomes" id="UP000295455">
    <property type="component" value="Unassembled WGS sequence"/>
</dbReference>
<dbReference type="AlphaFoldDB" id="A0A4R1RNS8"/>
<feature type="chain" id="PRO_5020340885" evidence="1">
    <location>
        <begin position="20"/>
        <end position="675"/>
    </location>
</feature>
<keyword evidence="1" id="KW-0732">Signal</keyword>
<feature type="signal peptide" evidence="1">
    <location>
        <begin position="1"/>
        <end position="19"/>
    </location>
</feature>
<evidence type="ECO:0000256" key="1">
    <source>
        <dbReference type="SAM" id="SignalP"/>
    </source>
</evidence>
<evidence type="ECO:0000313" key="3">
    <source>
        <dbReference type="Proteomes" id="UP000295455"/>
    </source>
</evidence>
<reference evidence="2 3" key="1">
    <citation type="submission" date="2019-03" db="EMBL/GenBank/DDBJ databases">
        <title>Genomic Encyclopedia of Type Strains, Phase IV (KMG-IV): sequencing the most valuable type-strain genomes for metagenomic binning, comparative biology and taxonomic classification.</title>
        <authorList>
            <person name="Goeker M."/>
        </authorList>
    </citation>
    <scope>NUCLEOTIDE SEQUENCE [LARGE SCALE GENOMIC DNA]</scope>
    <source>
        <strain evidence="2 3">DSM 18792</strain>
    </source>
</reference>
<dbReference type="RefSeq" id="WP_132215136.1">
    <property type="nucleotide sequence ID" value="NZ_OX156936.1"/>
</dbReference>
<organism evidence="2 3">
    <name type="scientific">Mariniflexile fucanivorans</name>
    <dbReference type="NCBI Taxonomy" id="264023"/>
    <lineage>
        <taxon>Bacteria</taxon>
        <taxon>Pseudomonadati</taxon>
        <taxon>Bacteroidota</taxon>
        <taxon>Flavobacteriia</taxon>
        <taxon>Flavobacteriales</taxon>
        <taxon>Flavobacteriaceae</taxon>
        <taxon>Mariniflexile</taxon>
    </lineage>
</organism>
<accession>A0A4R1RNS8</accession>
<name>A0A4R1RNS8_9FLAO</name>
<evidence type="ECO:0000313" key="2">
    <source>
        <dbReference type="EMBL" id="TCL67512.1"/>
    </source>
</evidence>
<comment type="caution">
    <text evidence="2">The sequence shown here is derived from an EMBL/GenBank/DDBJ whole genome shotgun (WGS) entry which is preliminary data.</text>
</comment>
<keyword evidence="3" id="KW-1185">Reference proteome</keyword>
<proteinExistence type="predicted"/>
<protein>
    <submittedName>
        <fullName evidence="2">Uncharacterized protein</fullName>
    </submittedName>
</protein>
<dbReference type="EMBL" id="SLUP01000002">
    <property type="protein sequence ID" value="TCL67512.1"/>
    <property type="molecule type" value="Genomic_DNA"/>
</dbReference>
<sequence>MKTILKLAVCVLVMQSSFAQTTLTDYFIVNKQRIEIEISKPENKYVIKLSKGDVDKNFNLGGAVGSFFDFKKQFRNIIYEELLEFSLDESENKIDKNALEKIDEKAESVYYSFANNLRVLDNLDYQPNTGILKVNDRIPIYLEENHFVELKKVYEDEVKKVFKAKIQRIDNLIKAKPIGYLDTLLVLTAETKVQEFNLNNLSVAEIEKENSKLAAKISELLSTKDTVAYKALENLYVATLFSQYIPSNIDKMVFTYLVIDNVDFEFSKGFLEVIKVSGHLDCDSDNLLYNCNLIPDFLKKEAGLILTNKYGIGFTSRKNYKTLANVSLSLNQVNKKFKKENFETLTRDTEIYNSKLKNKMFILMDDLINYDFYTNKLTRDFSPMDQKVNVEGGASLTLKKEETRKILEVEVFSDFQGFDAESPNGLIQMELSKHFNLNTRRFDGWRGLNWVFGGYGFFQYIEVAGGITKIEDKERRLNPERIDNEQLSQDSVLVFNSKRYSTPIDLLHYSNWNIGSDINVLLVDSPDLKYQFHINAGVRFGKTAIQDSIKQIGSNNLKPLEYSVSYWTFYPEVKMHLLPEERYGFYAMWRPKYVHLISDKLEFKSVANPITGDRRGMSNWVSEFEFKGYVDVGSKGQIFARWRLNHEMGYSANNFSQIQLGYSFYIFGRNEANAQ</sequence>
<dbReference type="OrthoDB" id="1154025at2"/>
<gene>
    <name evidence="2" type="ORF">EV196_10268</name>
</gene>